<comment type="catalytic activity">
    <reaction evidence="5">
        <text>cytidine(32) in tRNA + S-adenosyl-L-methionine = 2'-O-methylcytidine(32) in tRNA + S-adenosyl-L-homocysteine + H(+)</text>
        <dbReference type="Rhea" id="RHEA:42932"/>
        <dbReference type="Rhea" id="RHEA-COMP:10288"/>
        <dbReference type="Rhea" id="RHEA-COMP:10289"/>
        <dbReference type="ChEBI" id="CHEBI:15378"/>
        <dbReference type="ChEBI" id="CHEBI:57856"/>
        <dbReference type="ChEBI" id="CHEBI:59789"/>
        <dbReference type="ChEBI" id="CHEBI:74495"/>
        <dbReference type="ChEBI" id="CHEBI:82748"/>
        <dbReference type="EC" id="2.1.1.200"/>
    </reaction>
</comment>
<dbReference type="NCBIfam" id="TIGR00050">
    <property type="entry name" value="rRNA_methyl_1"/>
    <property type="match status" value="1"/>
</dbReference>
<dbReference type="GO" id="GO:0160206">
    <property type="term" value="F:tRNA (cytidine(32)/uridine(32)-2'-O)-methyltransferase activity"/>
    <property type="evidence" value="ECO:0007669"/>
    <property type="project" value="UniProtKB-EC"/>
</dbReference>
<evidence type="ECO:0000313" key="8">
    <source>
        <dbReference type="EMBL" id="ANF59582.1"/>
    </source>
</evidence>
<dbReference type="STRING" id="376489.A5892_08890"/>
<dbReference type="PIRSF" id="PIRSF004808">
    <property type="entry name" value="LasT"/>
    <property type="match status" value="1"/>
</dbReference>
<dbReference type="GO" id="GO:0005829">
    <property type="term" value="C:cytosol"/>
    <property type="evidence" value="ECO:0007669"/>
    <property type="project" value="TreeGrafter"/>
</dbReference>
<dbReference type="AlphaFoldDB" id="A0A172YKA5"/>
<dbReference type="KEGG" id="haa:A5892_08890"/>
<dbReference type="InterPro" id="IPR029026">
    <property type="entry name" value="tRNA_m1G_MTases_N"/>
</dbReference>
<dbReference type="InterPro" id="IPR004384">
    <property type="entry name" value="RNA_MeTrfase_TrmJ/LasT"/>
</dbReference>
<evidence type="ECO:0000313" key="9">
    <source>
        <dbReference type="Proteomes" id="UP000077875"/>
    </source>
</evidence>
<evidence type="ECO:0000256" key="2">
    <source>
        <dbReference type="ARBA" id="ARBA00022603"/>
    </source>
</evidence>
<dbReference type="InterPro" id="IPR029028">
    <property type="entry name" value="Alpha/beta_knot_MTases"/>
</dbReference>
<evidence type="ECO:0000256" key="4">
    <source>
        <dbReference type="ARBA" id="ARBA00022691"/>
    </source>
</evidence>
<keyword evidence="5" id="KW-0819">tRNA processing</keyword>
<comment type="similarity">
    <text evidence="1">Belongs to the class IV-like SAM-binding methyltransferase superfamily. RNA methyltransferase TrmH family.</text>
</comment>
<comment type="function">
    <text evidence="5">Catalyzes the formation of 2'O-methylated cytidine (Cm32) or 2'O-methylated uridine (Um32) at position 32 in tRNA.</text>
</comment>
<evidence type="ECO:0000256" key="5">
    <source>
        <dbReference type="RuleBase" id="RU362024"/>
    </source>
</evidence>
<dbReference type="CDD" id="cd18093">
    <property type="entry name" value="SpoU-like_TrmJ"/>
    <property type="match status" value="1"/>
</dbReference>
<dbReference type="PANTHER" id="PTHR42786:SF1">
    <property type="entry name" value="TRNA (CYTIDINE_URIDINE-2'-O-)-METHYLTRANSFERASE TRMJ"/>
    <property type="match status" value="1"/>
</dbReference>
<proteinExistence type="inferred from homology"/>
<keyword evidence="5" id="KW-0963">Cytoplasm</keyword>
<dbReference type="GO" id="GO:0003723">
    <property type="term" value="F:RNA binding"/>
    <property type="evidence" value="ECO:0007669"/>
    <property type="project" value="InterPro"/>
</dbReference>
<sequence>MLANLRVVLVQTYHPGNIGAAARAMRTMGITALHLINPRDFPAEEASRMAAGAGELLKRAQVHDSLQAAVGDCTMVIGASARLRERALPCFEEGDEMGQAAMHAALHGPVALVFGRERFGLTNEELDHCTHQLRLPTDPSYGILNLAQAVQIACYELRNAWRRGNGDRDPERMGEMQGGEPRPSRAQLQYFDELLVELLRPTGFLNQPHAKTQEKLRAIIRRSEPSKRELSMLTGMIKALAGK</sequence>
<dbReference type="Pfam" id="PF00588">
    <property type="entry name" value="SpoU_methylase"/>
    <property type="match status" value="1"/>
</dbReference>
<evidence type="ECO:0000256" key="6">
    <source>
        <dbReference type="SAM" id="MobiDB-lite"/>
    </source>
</evidence>
<dbReference type="Gene3D" id="1.10.8.590">
    <property type="match status" value="1"/>
</dbReference>
<gene>
    <name evidence="5" type="primary">trmJ</name>
    <name evidence="8" type="ORF">A5892_08890</name>
</gene>
<comment type="subcellular location">
    <subcellularLocation>
        <location evidence="5">Cytoplasm</location>
    </subcellularLocation>
</comment>
<comment type="subunit">
    <text evidence="5">Homodimer.</text>
</comment>
<evidence type="ECO:0000256" key="1">
    <source>
        <dbReference type="ARBA" id="ARBA00007228"/>
    </source>
</evidence>
<keyword evidence="9" id="KW-1185">Reference proteome</keyword>
<dbReference type="GO" id="GO:0106339">
    <property type="term" value="F:tRNA (cytidine(32)-2'-O)-methyltransferase activity"/>
    <property type="evidence" value="ECO:0007669"/>
    <property type="project" value="RHEA"/>
</dbReference>
<feature type="domain" description="tRNA/rRNA methyltransferase SpoU type" evidence="7">
    <location>
        <begin position="5"/>
        <end position="155"/>
    </location>
</feature>
<protein>
    <recommendedName>
        <fullName evidence="5">tRNA (cytidine/uridine-2'-O-)-methyltransferase TrmJ</fullName>
        <ecNumber evidence="5">2.1.1.200</ecNumber>
    </recommendedName>
    <alternativeName>
        <fullName evidence="5">tRNA (cytidine(32)/uridine(32)-2'-O)-methyltransferase</fullName>
    </alternativeName>
    <alternativeName>
        <fullName evidence="5">tRNA Cm32/Um32 methyltransferase</fullName>
    </alternativeName>
</protein>
<accession>A0A172YKA5</accession>
<dbReference type="SUPFAM" id="SSF75217">
    <property type="entry name" value="alpha/beta knot"/>
    <property type="match status" value="1"/>
</dbReference>
<dbReference type="FunFam" id="3.40.1280.10:FF:000006">
    <property type="entry name" value="Uncharacterized tRNA/rRNA methyltransferase HI_0380"/>
    <property type="match status" value="1"/>
</dbReference>
<dbReference type="Proteomes" id="UP000077875">
    <property type="component" value="Chromosome"/>
</dbReference>
<dbReference type="EC" id="2.1.1.200" evidence="5"/>
<keyword evidence="2 5" id="KW-0489">Methyltransferase</keyword>
<comment type="catalytic activity">
    <reaction evidence="5">
        <text>uridine(32) in tRNA + S-adenosyl-L-methionine = 2'-O-methyluridine(32) in tRNA + S-adenosyl-L-homocysteine + H(+)</text>
        <dbReference type="Rhea" id="RHEA:42936"/>
        <dbReference type="Rhea" id="RHEA-COMP:10107"/>
        <dbReference type="Rhea" id="RHEA-COMP:10290"/>
        <dbReference type="ChEBI" id="CHEBI:15378"/>
        <dbReference type="ChEBI" id="CHEBI:57856"/>
        <dbReference type="ChEBI" id="CHEBI:59789"/>
        <dbReference type="ChEBI" id="CHEBI:65315"/>
        <dbReference type="ChEBI" id="CHEBI:74478"/>
        <dbReference type="EC" id="2.1.1.200"/>
    </reaction>
</comment>
<dbReference type="InterPro" id="IPR001537">
    <property type="entry name" value="SpoU_MeTrfase"/>
</dbReference>
<dbReference type="GO" id="GO:0002128">
    <property type="term" value="P:tRNA nucleoside ribose methylation"/>
    <property type="evidence" value="ECO:0007669"/>
    <property type="project" value="TreeGrafter"/>
</dbReference>
<evidence type="ECO:0000259" key="7">
    <source>
        <dbReference type="Pfam" id="PF00588"/>
    </source>
</evidence>
<feature type="region of interest" description="Disordered" evidence="6">
    <location>
        <begin position="164"/>
        <end position="184"/>
    </location>
</feature>
<name>A0A172YKA5_9GAMM</name>
<feature type="compositionally biased region" description="Basic and acidic residues" evidence="6">
    <location>
        <begin position="164"/>
        <end position="174"/>
    </location>
</feature>
<keyword evidence="4 5" id="KW-0949">S-adenosyl-L-methionine</keyword>
<dbReference type="Gene3D" id="3.40.1280.10">
    <property type="match status" value="1"/>
</dbReference>
<dbReference type="EMBL" id="CP015243">
    <property type="protein sequence ID" value="ANF59582.1"/>
    <property type="molecule type" value="Genomic_DNA"/>
</dbReference>
<keyword evidence="3 8" id="KW-0808">Transferase</keyword>
<evidence type="ECO:0000256" key="3">
    <source>
        <dbReference type="ARBA" id="ARBA00022679"/>
    </source>
</evidence>
<reference evidence="8 9" key="1">
    <citation type="submission" date="2016-04" db="EMBL/GenBank/DDBJ databases">
        <title>Complete Genome Sequence of Halotalea alkalilenta IHB B 13600.</title>
        <authorList>
            <person name="Swarnkar M.K."/>
            <person name="Sharma A."/>
            <person name="Kaushal K."/>
            <person name="Soni R."/>
            <person name="Rana S."/>
            <person name="Singh A.K."/>
            <person name="Gulati A."/>
        </authorList>
    </citation>
    <scope>NUCLEOTIDE SEQUENCE [LARGE SCALE GENOMIC DNA]</scope>
    <source>
        <strain evidence="8 9">IHB B 13600</strain>
    </source>
</reference>
<dbReference type="PANTHER" id="PTHR42786">
    <property type="entry name" value="TRNA/RRNA METHYLTRANSFERASE"/>
    <property type="match status" value="1"/>
</dbReference>
<organism evidence="8 9">
    <name type="scientific">Halotalea alkalilenta</name>
    <dbReference type="NCBI Taxonomy" id="376489"/>
    <lineage>
        <taxon>Bacteria</taxon>
        <taxon>Pseudomonadati</taxon>
        <taxon>Pseudomonadota</taxon>
        <taxon>Gammaproteobacteria</taxon>
        <taxon>Oceanospirillales</taxon>
        <taxon>Halomonadaceae</taxon>
        <taxon>Halotalea</taxon>
    </lineage>
</organism>